<evidence type="ECO:0000259" key="8">
    <source>
        <dbReference type="Pfam" id="PF21269"/>
    </source>
</evidence>
<dbReference type="PANTHER" id="PTHR47779:SF1">
    <property type="entry name" value="SYNTHASE (CCG-9), PUTATIVE (AFU_ORTHOLOGUE AFUA_3G12100)-RELATED"/>
    <property type="match status" value="1"/>
</dbReference>
<evidence type="ECO:0000256" key="5">
    <source>
        <dbReference type="ARBA" id="ARBA00022679"/>
    </source>
</evidence>
<dbReference type="Pfam" id="PF21269">
    <property type="entry name" value="TreT_GT1"/>
    <property type="match status" value="1"/>
</dbReference>
<dbReference type="SUPFAM" id="SSF53756">
    <property type="entry name" value="UDP-Glycosyltransferase/glycogen phosphorylase"/>
    <property type="match status" value="1"/>
</dbReference>
<comment type="similarity">
    <text evidence="1">Belongs to the glycosyltransferase group 1 family. Glycosyltransferase 4 subfamily.</text>
</comment>
<accession>A0A4Q8QGC7</accession>
<name>A0A4Q8QGC7_9FLAO</name>
<evidence type="ECO:0000256" key="1">
    <source>
        <dbReference type="ARBA" id="ARBA00009481"/>
    </source>
</evidence>
<dbReference type="InterPro" id="IPR049438">
    <property type="entry name" value="TreT_GT1"/>
</dbReference>
<reference evidence="9 10" key="1">
    <citation type="submission" date="2019-02" db="EMBL/GenBank/DDBJ databases">
        <title>Draft genome sequence of Muricauda sp. 176CP4-71.</title>
        <authorList>
            <person name="Park J.-S."/>
        </authorList>
    </citation>
    <scope>NUCLEOTIDE SEQUENCE [LARGE SCALE GENOMIC DNA]</scope>
    <source>
        <strain evidence="9 10">176CP4-71</strain>
    </source>
</reference>
<dbReference type="Gene3D" id="3.40.50.2000">
    <property type="entry name" value="Glycogen Phosphorylase B"/>
    <property type="match status" value="2"/>
</dbReference>
<evidence type="ECO:0000259" key="7">
    <source>
        <dbReference type="Pfam" id="PF00534"/>
    </source>
</evidence>
<keyword evidence="3" id="KW-0313">Glucose metabolism</keyword>
<keyword evidence="5 9" id="KW-0808">Transferase</keyword>
<dbReference type="RefSeq" id="WP_130611596.1">
    <property type="nucleotide sequence ID" value="NZ_SGIU01000001.1"/>
</dbReference>
<dbReference type="Proteomes" id="UP000291981">
    <property type="component" value="Unassembled WGS sequence"/>
</dbReference>
<dbReference type="GO" id="GO:0006006">
    <property type="term" value="P:glucose metabolic process"/>
    <property type="evidence" value="ECO:0007669"/>
    <property type="project" value="UniProtKB-KW"/>
</dbReference>
<keyword evidence="6" id="KW-0119">Carbohydrate metabolism</keyword>
<organism evidence="9 10">
    <name type="scientific">Flagellimonas allohymeniacidonis</name>
    <dbReference type="NCBI Taxonomy" id="2517819"/>
    <lineage>
        <taxon>Bacteria</taxon>
        <taxon>Pseudomonadati</taxon>
        <taxon>Bacteroidota</taxon>
        <taxon>Flavobacteriia</taxon>
        <taxon>Flavobacteriales</taxon>
        <taxon>Flavobacteriaceae</taxon>
        <taxon>Flagellimonas</taxon>
    </lineage>
</organism>
<dbReference type="GO" id="GO:0016757">
    <property type="term" value="F:glycosyltransferase activity"/>
    <property type="evidence" value="ECO:0007669"/>
    <property type="project" value="UniProtKB-KW"/>
</dbReference>
<sequence length="491" mass="55648">MQKINVKPGAKIEDYKAYGSLYSSVLDFLEQSKNSLQAIQGCTIWMINSTAIGGGVAEMLPSQMRILRELGASIEWLVIEAKEEAFFDLTKRMHNAIHGSGDGKFSEADREIYESVNRQNLSKALQLIKDGDIVVVHDPQPMPLAAMIKKERNVPIIWRCHIGLEEDTEVTDAVWNFLSPYTDDYDHFIFSLPSYVPKSLKKKTSIIPPAIDPLSHKNRALQLHKCIGILYQSGILDEHKAILYHRYNHLVRRILPDGSFGEVNAQEDLNFLYRPIVTEISRWDRLKGFKELMQAFIKMKHDNRKFGDPDSLEYKRIEMTLLILGGPDPAFVSDDPEGQMVLKELTEQYQAADPSMQNSIAILLLPLDNPKENALIVNALQRSSSIVVQNSIQEGFGLTATEAMWKRKPVLVSGAAGLKYQVEHNKTGKINEDPTDIASLSKALVYMLNHPKERDKWGFNGQSRVIQNFTLFSQLISWLDVFARIKTTVHI</sequence>
<evidence type="ECO:0000313" key="9">
    <source>
        <dbReference type="EMBL" id="TAI49531.1"/>
    </source>
</evidence>
<gene>
    <name evidence="9" type="ORF">EW142_06950</name>
</gene>
<keyword evidence="10" id="KW-1185">Reference proteome</keyword>
<dbReference type="InterPro" id="IPR001296">
    <property type="entry name" value="Glyco_trans_1"/>
</dbReference>
<comment type="subunit">
    <text evidence="2">Homodimer.</text>
</comment>
<dbReference type="OrthoDB" id="7560678at2"/>
<feature type="domain" description="Glycosyl transferase family 1" evidence="7">
    <location>
        <begin position="275"/>
        <end position="463"/>
    </location>
</feature>
<protein>
    <submittedName>
        <fullName evidence="9">Glycosyltransferase</fullName>
    </submittedName>
</protein>
<evidence type="ECO:0000256" key="4">
    <source>
        <dbReference type="ARBA" id="ARBA00022676"/>
    </source>
</evidence>
<evidence type="ECO:0000313" key="10">
    <source>
        <dbReference type="Proteomes" id="UP000291981"/>
    </source>
</evidence>
<keyword evidence="4" id="KW-0328">Glycosyltransferase</keyword>
<evidence type="ECO:0000256" key="2">
    <source>
        <dbReference type="ARBA" id="ARBA00011738"/>
    </source>
</evidence>
<dbReference type="Pfam" id="PF00534">
    <property type="entry name" value="Glycos_transf_1"/>
    <property type="match status" value="1"/>
</dbReference>
<evidence type="ECO:0000256" key="3">
    <source>
        <dbReference type="ARBA" id="ARBA00022526"/>
    </source>
</evidence>
<dbReference type="EMBL" id="SGIU01000001">
    <property type="protein sequence ID" value="TAI49531.1"/>
    <property type="molecule type" value="Genomic_DNA"/>
</dbReference>
<comment type="caution">
    <text evidence="9">The sequence shown here is derived from an EMBL/GenBank/DDBJ whole genome shotgun (WGS) entry which is preliminary data.</text>
</comment>
<evidence type="ECO:0000256" key="6">
    <source>
        <dbReference type="ARBA" id="ARBA00023277"/>
    </source>
</evidence>
<dbReference type="PANTHER" id="PTHR47779">
    <property type="entry name" value="SYNTHASE (CCG-9), PUTATIVE (AFU_ORTHOLOGUE AFUA_3G12100)-RELATED"/>
    <property type="match status" value="1"/>
</dbReference>
<feature type="domain" description="Trehalose synthase N-terminal" evidence="8">
    <location>
        <begin position="46"/>
        <end position="197"/>
    </location>
</feature>
<proteinExistence type="inferred from homology"/>
<dbReference type="InterPro" id="IPR052078">
    <property type="entry name" value="Trehalose_Metab_GTase"/>
</dbReference>
<dbReference type="AlphaFoldDB" id="A0A4Q8QGC7"/>